<gene>
    <name evidence="1" type="ORF">BpHYR1_042996</name>
</gene>
<proteinExistence type="predicted"/>
<reference evidence="1 2" key="1">
    <citation type="journal article" date="2018" name="Sci. Rep.">
        <title>Genomic signatures of local adaptation to the degree of environmental predictability in rotifers.</title>
        <authorList>
            <person name="Franch-Gras L."/>
            <person name="Hahn C."/>
            <person name="Garcia-Roger E.M."/>
            <person name="Carmona M.J."/>
            <person name="Serra M."/>
            <person name="Gomez A."/>
        </authorList>
    </citation>
    <scope>NUCLEOTIDE SEQUENCE [LARGE SCALE GENOMIC DNA]</scope>
    <source>
        <strain evidence="1">HYR1</strain>
    </source>
</reference>
<dbReference type="EMBL" id="REGN01001119">
    <property type="protein sequence ID" value="RNA36827.1"/>
    <property type="molecule type" value="Genomic_DNA"/>
</dbReference>
<keyword evidence="2" id="KW-1185">Reference proteome</keyword>
<dbReference type="AlphaFoldDB" id="A0A3M7SMH6"/>
<dbReference type="Proteomes" id="UP000276133">
    <property type="component" value="Unassembled WGS sequence"/>
</dbReference>
<protein>
    <submittedName>
        <fullName evidence="1">Uncharacterized protein</fullName>
    </submittedName>
</protein>
<comment type="caution">
    <text evidence="1">The sequence shown here is derived from an EMBL/GenBank/DDBJ whole genome shotgun (WGS) entry which is preliminary data.</text>
</comment>
<organism evidence="1 2">
    <name type="scientific">Brachionus plicatilis</name>
    <name type="common">Marine rotifer</name>
    <name type="synonym">Brachionus muelleri</name>
    <dbReference type="NCBI Taxonomy" id="10195"/>
    <lineage>
        <taxon>Eukaryota</taxon>
        <taxon>Metazoa</taxon>
        <taxon>Spiralia</taxon>
        <taxon>Gnathifera</taxon>
        <taxon>Rotifera</taxon>
        <taxon>Eurotatoria</taxon>
        <taxon>Monogononta</taxon>
        <taxon>Pseudotrocha</taxon>
        <taxon>Ploima</taxon>
        <taxon>Brachionidae</taxon>
        <taxon>Brachionus</taxon>
    </lineage>
</organism>
<name>A0A3M7SMH6_BRAPC</name>
<accession>A0A3M7SMH6</accession>
<sequence>MYLENATMSDSKLSSYGVFLVKCNRINILEFKFEFFFHLKNLGKQLILGKRKQLKLLLEKRKLFYLLYNIEIFLRLRSFFKRSFKEINSLNKENT</sequence>
<evidence type="ECO:0000313" key="1">
    <source>
        <dbReference type="EMBL" id="RNA36827.1"/>
    </source>
</evidence>
<evidence type="ECO:0000313" key="2">
    <source>
        <dbReference type="Proteomes" id="UP000276133"/>
    </source>
</evidence>